<protein>
    <recommendedName>
        <fullName evidence="1">Peptidase S9 prolyl oligopeptidase catalytic domain-containing protein</fullName>
    </recommendedName>
</protein>
<dbReference type="Proteomes" id="UP000178606">
    <property type="component" value="Unassembled WGS sequence"/>
</dbReference>
<organism evidence="2 3">
    <name type="scientific">Handelsmanbacteria sp. (strain RIFCSPLOWO2_12_FULL_64_10)</name>
    <dbReference type="NCBI Taxonomy" id="1817868"/>
    <lineage>
        <taxon>Bacteria</taxon>
        <taxon>Candidatus Handelsmaniibacteriota</taxon>
    </lineage>
</organism>
<evidence type="ECO:0000313" key="3">
    <source>
        <dbReference type="Proteomes" id="UP000178606"/>
    </source>
</evidence>
<dbReference type="Pfam" id="PF00326">
    <property type="entry name" value="Peptidase_S9"/>
    <property type="match status" value="1"/>
</dbReference>
<comment type="caution">
    <text evidence="2">The sequence shown here is derived from an EMBL/GenBank/DDBJ whole genome shotgun (WGS) entry which is preliminary data.</text>
</comment>
<dbReference type="InterPro" id="IPR029058">
    <property type="entry name" value="AB_hydrolase_fold"/>
</dbReference>
<reference evidence="2 3" key="1">
    <citation type="journal article" date="2016" name="Nat. Commun.">
        <title>Thousands of microbial genomes shed light on interconnected biogeochemical processes in an aquifer system.</title>
        <authorList>
            <person name="Anantharaman K."/>
            <person name="Brown C.T."/>
            <person name="Hug L.A."/>
            <person name="Sharon I."/>
            <person name="Castelle C.J."/>
            <person name="Probst A.J."/>
            <person name="Thomas B.C."/>
            <person name="Singh A."/>
            <person name="Wilkins M.J."/>
            <person name="Karaoz U."/>
            <person name="Brodie E.L."/>
            <person name="Williams K.H."/>
            <person name="Hubbard S.S."/>
            <person name="Banfield J.F."/>
        </authorList>
    </citation>
    <scope>NUCLEOTIDE SEQUENCE [LARGE SCALE GENOMIC DNA]</scope>
    <source>
        <strain evidence="3">RIFCSPLOWO2_12_FULL_64_10</strain>
    </source>
</reference>
<evidence type="ECO:0000259" key="1">
    <source>
        <dbReference type="Pfam" id="PF00326"/>
    </source>
</evidence>
<dbReference type="AlphaFoldDB" id="A0A1F6CNV0"/>
<dbReference type="PANTHER" id="PTHR22946">
    <property type="entry name" value="DIENELACTONE HYDROLASE DOMAIN-CONTAINING PROTEIN-RELATED"/>
    <property type="match status" value="1"/>
</dbReference>
<sequence>MLPFSSHVNGYYDASDQVVHDLRRRAEAHFRRQEAERAAIHTVAEFEARRARIRASFMEAMGGLPEERTPLNPVCTGRIDRGRYVIEKVVYESLPEFYVTAALYVPKGIERPRPAVLFVCGHSDEGKAYPVYQAVAVDLAENGFVVLAMDPPGQGERFQYFDPETGRRIVGGCTVEHTYAGIPYLLAGASVGRHFIHDGIRGVDYLTTRPEVDASRIGLTGNSGGGTQSCLLMMSEPRFAAAVPCTFVMTLEGYLKTGQAQDAEQIVRGCMAFGPDHDDFLTAMAPKPVLVGAAAYDFFPIEGAMEAVRRAKEVYRLYGAEEKVDLHVAPTRHSYSPFLREAAVNWFRRRLMGEPGSFKTGTPETLPPAELNCTPRGQALDAYRGSRTVFDLNRARLEREAPKRPHLRHAAGYEAHRADMRITLLTALGIADEPRSAPIHPRVIREEVVEGYPVEHVFFFSAPDIVVTGAMVHPRTATPAMRTDLVLFEQGTNAIPEQRNFLEGLLREGRRVFVFDPRGIGAVEARPVNPRGLKDNYGTEYKLGCDALMLGLSTLGLRVFDVLRGLDYLRGRADVGSGPVGVYGLGFGGLLAYLAGALDDGWADVTVEDAFTSFREVAETRYYTRGFGMREVIWGALRRFDLVDLLPCIAPRPLRFVSPRDAHGNRASAATFRARFLDVAKEAGYLRDGWMPSVE</sequence>
<dbReference type="InterPro" id="IPR025890">
    <property type="entry name" value="Abhydrolase_bac"/>
</dbReference>
<name>A0A1F6CNV0_HANXR</name>
<accession>A0A1F6CNV0</accession>
<dbReference type="Pfam" id="PF12715">
    <property type="entry name" value="Abhydrolase_7"/>
    <property type="match status" value="1"/>
</dbReference>
<dbReference type="Gene3D" id="3.40.50.1820">
    <property type="entry name" value="alpha/beta hydrolase"/>
    <property type="match status" value="2"/>
</dbReference>
<proteinExistence type="predicted"/>
<gene>
    <name evidence="2" type="ORF">A3F84_13635</name>
</gene>
<dbReference type="InterPro" id="IPR050261">
    <property type="entry name" value="FrsA_esterase"/>
</dbReference>
<feature type="domain" description="Peptidase S9 prolyl oligopeptidase catalytic" evidence="1">
    <location>
        <begin position="192"/>
        <end position="257"/>
    </location>
</feature>
<dbReference type="InterPro" id="IPR001375">
    <property type="entry name" value="Peptidase_S9_cat"/>
</dbReference>
<evidence type="ECO:0000313" key="2">
    <source>
        <dbReference type="EMBL" id="OGG50552.1"/>
    </source>
</evidence>
<dbReference type="SUPFAM" id="SSF53474">
    <property type="entry name" value="alpha/beta-Hydrolases"/>
    <property type="match status" value="2"/>
</dbReference>
<dbReference type="PANTHER" id="PTHR22946:SF8">
    <property type="entry name" value="ACETYL XYLAN ESTERASE DOMAIN-CONTAINING PROTEIN"/>
    <property type="match status" value="1"/>
</dbReference>
<dbReference type="EMBL" id="MFKF01000205">
    <property type="protein sequence ID" value="OGG50552.1"/>
    <property type="molecule type" value="Genomic_DNA"/>
</dbReference>